<proteinExistence type="predicted"/>
<evidence type="ECO:0000313" key="1">
    <source>
        <dbReference type="EMBL" id="VFJ72275.1"/>
    </source>
</evidence>
<name>A0A450TU61_9GAMM</name>
<protein>
    <submittedName>
        <fullName evidence="1">Uncharacterized protein</fullName>
    </submittedName>
</protein>
<sequence>MATISHFFATIPSLSDRLLARRTRSKIGECSELHDAISNLSQRRQARFGDRRSRLEIFSQPLGKKGARIEKDAGYKSAIPDPIP</sequence>
<dbReference type="EMBL" id="CAADFA010000644">
    <property type="protein sequence ID" value="VFJ72275.1"/>
    <property type="molecule type" value="Genomic_DNA"/>
</dbReference>
<organism evidence="1">
    <name type="scientific">Candidatus Kentrum sp. FM</name>
    <dbReference type="NCBI Taxonomy" id="2126340"/>
    <lineage>
        <taxon>Bacteria</taxon>
        <taxon>Pseudomonadati</taxon>
        <taxon>Pseudomonadota</taxon>
        <taxon>Gammaproteobacteria</taxon>
        <taxon>Candidatus Kentrum</taxon>
    </lineage>
</organism>
<gene>
    <name evidence="1" type="ORF">BECKFM1743C_GA0114222_106441</name>
</gene>
<accession>A0A450TU61</accession>
<reference evidence="1" key="1">
    <citation type="submission" date="2019-02" db="EMBL/GenBank/DDBJ databases">
        <authorList>
            <person name="Gruber-Vodicka R. H."/>
            <person name="Seah K. B. B."/>
        </authorList>
    </citation>
    <scope>NUCLEOTIDE SEQUENCE</scope>
    <source>
        <strain evidence="1">BECK_BZ165</strain>
    </source>
</reference>
<dbReference type="AlphaFoldDB" id="A0A450TU61"/>